<evidence type="ECO:0000313" key="16">
    <source>
        <dbReference type="EMBL" id="AFA40945.1"/>
    </source>
</evidence>
<evidence type="ECO:0000313" key="17">
    <source>
        <dbReference type="Proteomes" id="UP000009061"/>
    </source>
</evidence>
<dbReference type="Pfam" id="PF07973">
    <property type="entry name" value="tRNA_SAD"/>
    <property type="match status" value="1"/>
</dbReference>
<feature type="region of interest" description="Catalytic" evidence="13">
    <location>
        <begin position="243"/>
        <end position="534"/>
    </location>
</feature>
<dbReference type="PRINTS" id="PR01047">
    <property type="entry name" value="TRNASYNTHTHR"/>
</dbReference>
<dbReference type="EMBL" id="CP003315">
    <property type="protein sequence ID" value="AFA40945.1"/>
    <property type="molecule type" value="Genomic_DNA"/>
</dbReference>
<dbReference type="HAMAP" id="MF_00184">
    <property type="entry name" value="Thr_tRNA_synth"/>
    <property type="match status" value="1"/>
</dbReference>
<dbReference type="GO" id="GO:0004829">
    <property type="term" value="F:threonine-tRNA ligase activity"/>
    <property type="evidence" value="ECO:0007669"/>
    <property type="project" value="UniProtKB-UniRule"/>
</dbReference>
<dbReference type="Gene3D" id="3.30.54.20">
    <property type="match status" value="1"/>
</dbReference>
<keyword evidence="3 13" id="KW-0820">tRNA-binding</keyword>
<dbReference type="Gene3D" id="3.30.980.10">
    <property type="entry name" value="Threonyl-trna Synthetase, Chain A, domain 2"/>
    <property type="match status" value="1"/>
</dbReference>
<dbReference type="RefSeq" id="WP_014353884.1">
    <property type="nucleotide sequence ID" value="NC_016893.1"/>
</dbReference>
<dbReference type="CDD" id="cd01667">
    <property type="entry name" value="TGS_ThrRS"/>
    <property type="match status" value="1"/>
</dbReference>
<dbReference type="Pfam" id="PF00587">
    <property type="entry name" value="tRNA-synt_2b"/>
    <property type="match status" value="1"/>
</dbReference>
<comment type="subcellular location">
    <subcellularLocation>
        <location evidence="13">Cytoplasm</location>
    </subcellularLocation>
</comment>
<evidence type="ECO:0000256" key="7">
    <source>
        <dbReference type="ARBA" id="ARBA00022833"/>
    </source>
</evidence>
<accession>H6Q5P1</accession>
<dbReference type="PROSITE" id="PS51880">
    <property type="entry name" value="TGS"/>
    <property type="match status" value="1"/>
</dbReference>
<dbReference type="InterPro" id="IPR002314">
    <property type="entry name" value="aa-tRNA-synt_IIb"/>
</dbReference>
<dbReference type="Gene3D" id="3.30.930.10">
    <property type="entry name" value="Bira Bifunctional Protein, Domain 2"/>
    <property type="match status" value="1"/>
</dbReference>
<proteinExistence type="inferred from homology"/>
<feature type="domain" description="Aminoacyl-transfer RNA synthetases class-II family profile" evidence="14">
    <location>
        <begin position="243"/>
        <end position="534"/>
    </location>
</feature>
<evidence type="ECO:0000256" key="4">
    <source>
        <dbReference type="ARBA" id="ARBA00022598"/>
    </source>
</evidence>
<dbReference type="Pfam" id="PF03129">
    <property type="entry name" value="HGTP_anticodon"/>
    <property type="match status" value="1"/>
</dbReference>
<dbReference type="Gene3D" id="3.10.20.30">
    <property type="match status" value="1"/>
</dbReference>
<keyword evidence="2 13" id="KW-0963">Cytoplasm</keyword>
<keyword evidence="4 13" id="KW-0436">Ligase</keyword>
<dbReference type="FunFam" id="3.30.980.10:FF:000005">
    <property type="entry name" value="Threonyl-tRNA synthetase, mitochondrial"/>
    <property type="match status" value="1"/>
</dbReference>
<evidence type="ECO:0000259" key="14">
    <source>
        <dbReference type="PROSITE" id="PS50862"/>
    </source>
</evidence>
<dbReference type="SUPFAM" id="SSF52954">
    <property type="entry name" value="Class II aaRS ABD-related"/>
    <property type="match status" value="1"/>
</dbReference>
<feature type="domain" description="TGS" evidence="15">
    <location>
        <begin position="1"/>
        <end position="61"/>
    </location>
</feature>
<evidence type="ECO:0000256" key="6">
    <source>
        <dbReference type="ARBA" id="ARBA00022741"/>
    </source>
</evidence>
<evidence type="ECO:0000256" key="10">
    <source>
        <dbReference type="ARBA" id="ARBA00022917"/>
    </source>
</evidence>
<dbReference type="NCBIfam" id="TIGR00418">
    <property type="entry name" value="thrS"/>
    <property type="match status" value="1"/>
</dbReference>
<feature type="binding site" evidence="13">
    <location>
        <position position="385"/>
    </location>
    <ligand>
        <name>Zn(2+)</name>
        <dbReference type="ChEBI" id="CHEBI:29105"/>
        <note>catalytic</note>
    </ligand>
</feature>
<dbReference type="GO" id="GO:0046872">
    <property type="term" value="F:metal ion binding"/>
    <property type="evidence" value="ECO:0007669"/>
    <property type="project" value="UniProtKB-KW"/>
</dbReference>
<dbReference type="PANTHER" id="PTHR11451:SF44">
    <property type="entry name" value="THREONINE--TRNA LIGASE, CHLOROPLASTIC_MITOCHONDRIAL 2"/>
    <property type="match status" value="1"/>
</dbReference>
<dbReference type="GO" id="GO:0006435">
    <property type="term" value="P:threonyl-tRNA aminoacylation"/>
    <property type="evidence" value="ECO:0007669"/>
    <property type="project" value="UniProtKB-UniRule"/>
</dbReference>
<dbReference type="SUPFAM" id="SSF55681">
    <property type="entry name" value="Class II aaRS and biotin synthetases"/>
    <property type="match status" value="1"/>
</dbReference>
<dbReference type="eggNOG" id="COG0441">
    <property type="taxonomic scope" value="Bacteria"/>
</dbReference>
<dbReference type="FunFam" id="3.30.930.10:FF:000002">
    <property type="entry name" value="Threonine--tRNA ligase"/>
    <property type="match status" value="1"/>
</dbReference>
<dbReference type="Proteomes" id="UP000009061">
    <property type="component" value="Chromosome"/>
</dbReference>
<dbReference type="SUPFAM" id="SSF55186">
    <property type="entry name" value="ThrRS/AlaRS common domain"/>
    <property type="match status" value="1"/>
</dbReference>
<dbReference type="AlphaFoldDB" id="H6Q5P1"/>
<dbReference type="PROSITE" id="PS50862">
    <property type="entry name" value="AA_TRNA_LIGASE_II"/>
    <property type="match status" value="1"/>
</dbReference>
<keyword evidence="11 13" id="KW-0030">Aminoacyl-tRNA synthetase</keyword>
<sequence>MPVITYLNNKKLFYEGSLSILKIVEKLDSDLSEKCISAKINGKLMDVSDMIDYDAYLEIITPQDKDGINIIRHSCAHLLGHAIKQLWPEAKMAIGPTIKNGFYYDIDLNHQLSLNDLQTIENRMHILTKKNYSIKKKYVSWQEAYNIFLDRKEIYKIKILKENISKNSYLSLYYHEEYIDMCLGPHVPKIGFCSFFKLQKISGAYWRGKNENKMLQRIYGTAWNSKDTLIKFLVNLEECKKRDHRIIGKKLDLFHIQNNMPGMVFWHENGLIIFHILKKFIRMQLRKYNYQEVKTPLLMNYNLWESSGHLANYGSSMFYTQSENQKYCIKPMNCPAHLLIFKKTLKSYRDLPIRISEFGICHRNEPSGALHGLMRIRNFTQDDAHIFCTYDQIHTEISNCINMVYDVYSCFRFKKILVRLSTRPEKRIGNDEIWDFAEQQLESVLKSKNISFVHEPYEGAFYGPKIEFTLLDSLFRKWQCGTIQLDFFSPKKLKAYYVDRENKRINPVMIHRAILGSIERFIGIITEEYSGKYPLWIAPVQVVVVNITNSEVEYAKNVYNFFFKRKIRVKLDLRNEKIGFKIREYTLRCIPYILICGKQELDSKTVSVRTQKGKKFEKINIEEFYYKLSQEILLKKC</sequence>
<dbReference type="EC" id="6.1.1.3" evidence="13"/>
<protein>
    <recommendedName>
        <fullName evidence="13">Threonine--tRNA ligase</fullName>
        <ecNumber evidence="13">6.1.1.3</ecNumber>
    </recommendedName>
    <alternativeName>
        <fullName evidence="13">Threonyl-tRNA synthetase</fullName>
        <shortName evidence="13">ThrRS</shortName>
    </alternativeName>
</protein>
<evidence type="ECO:0000256" key="13">
    <source>
        <dbReference type="HAMAP-Rule" id="MF_00184"/>
    </source>
</evidence>
<keyword evidence="8 13" id="KW-0067">ATP-binding</keyword>
<comment type="cofactor">
    <cofactor evidence="13">
        <name>Zn(2+)</name>
        <dbReference type="ChEBI" id="CHEBI:29105"/>
    </cofactor>
    <text evidence="13">Binds 1 zinc ion per subunit.</text>
</comment>
<dbReference type="OrthoDB" id="9802304at2"/>
<dbReference type="SMART" id="SM00863">
    <property type="entry name" value="tRNA_SAD"/>
    <property type="match status" value="1"/>
</dbReference>
<dbReference type="InterPro" id="IPR004154">
    <property type="entry name" value="Anticodon-bd"/>
</dbReference>
<organism evidence="16 17">
    <name type="scientific">Wigglesworthia glossinidia endosymbiont of Glossina morsitans morsitans</name>
    <name type="common">Yale colony</name>
    <dbReference type="NCBI Taxonomy" id="1142511"/>
    <lineage>
        <taxon>Bacteria</taxon>
        <taxon>Pseudomonadati</taxon>
        <taxon>Pseudomonadota</taxon>
        <taxon>Gammaproteobacteria</taxon>
        <taxon>Enterobacterales</taxon>
        <taxon>Erwiniaceae</taxon>
        <taxon>Wigglesworthia</taxon>
    </lineage>
</organism>
<dbReference type="PANTHER" id="PTHR11451">
    <property type="entry name" value="THREONINE-TRNA LIGASE"/>
    <property type="match status" value="1"/>
</dbReference>
<keyword evidence="6 13" id="KW-0547">Nucleotide-binding</keyword>
<dbReference type="Gene3D" id="3.40.50.800">
    <property type="entry name" value="Anticodon-binding domain"/>
    <property type="match status" value="1"/>
</dbReference>
<dbReference type="InterPro" id="IPR012676">
    <property type="entry name" value="TGS-like"/>
</dbReference>
<dbReference type="InterPro" id="IPR033728">
    <property type="entry name" value="ThrRS_core"/>
</dbReference>
<keyword evidence="7 13" id="KW-0862">Zinc</keyword>
<dbReference type="CDD" id="cd00860">
    <property type="entry name" value="ThrRS_anticodon"/>
    <property type="match status" value="1"/>
</dbReference>
<evidence type="ECO:0000256" key="9">
    <source>
        <dbReference type="ARBA" id="ARBA00022884"/>
    </source>
</evidence>
<comment type="catalytic activity">
    <reaction evidence="12 13">
        <text>tRNA(Thr) + L-threonine + ATP = L-threonyl-tRNA(Thr) + AMP + diphosphate + H(+)</text>
        <dbReference type="Rhea" id="RHEA:24624"/>
        <dbReference type="Rhea" id="RHEA-COMP:9670"/>
        <dbReference type="Rhea" id="RHEA-COMP:9704"/>
        <dbReference type="ChEBI" id="CHEBI:15378"/>
        <dbReference type="ChEBI" id="CHEBI:30616"/>
        <dbReference type="ChEBI" id="CHEBI:33019"/>
        <dbReference type="ChEBI" id="CHEBI:57926"/>
        <dbReference type="ChEBI" id="CHEBI:78442"/>
        <dbReference type="ChEBI" id="CHEBI:78534"/>
        <dbReference type="ChEBI" id="CHEBI:456215"/>
        <dbReference type="EC" id="6.1.1.3"/>
    </reaction>
</comment>
<evidence type="ECO:0000256" key="2">
    <source>
        <dbReference type="ARBA" id="ARBA00022490"/>
    </source>
</evidence>
<dbReference type="InterPro" id="IPR002320">
    <property type="entry name" value="Thr-tRNA-ligase_IIa"/>
</dbReference>
<dbReference type="InterPro" id="IPR047246">
    <property type="entry name" value="ThrRS_anticodon"/>
</dbReference>
<dbReference type="InterPro" id="IPR045864">
    <property type="entry name" value="aa-tRNA-synth_II/BPL/LPL"/>
</dbReference>
<feature type="binding site" evidence="13">
    <location>
        <position position="511"/>
    </location>
    <ligand>
        <name>Zn(2+)</name>
        <dbReference type="ChEBI" id="CHEBI:29105"/>
        <note>catalytic</note>
    </ligand>
</feature>
<dbReference type="GO" id="GO:0005829">
    <property type="term" value="C:cytosol"/>
    <property type="evidence" value="ECO:0007669"/>
    <property type="project" value="TreeGrafter"/>
</dbReference>
<name>H6Q5P1_WIGGL</name>
<dbReference type="InterPro" id="IPR004095">
    <property type="entry name" value="TGS"/>
</dbReference>
<dbReference type="InterPro" id="IPR012675">
    <property type="entry name" value="Beta-grasp_dom_sf"/>
</dbReference>
<dbReference type="InterPro" id="IPR006195">
    <property type="entry name" value="aa-tRNA-synth_II"/>
</dbReference>
<keyword evidence="10 13" id="KW-0648">Protein biosynthesis</keyword>
<dbReference type="InterPro" id="IPR018163">
    <property type="entry name" value="Thr/Ala-tRNA-synth_IIc_edit"/>
</dbReference>
<dbReference type="GO" id="GO:0000049">
    <property type="term" value="F:tRNA binding"/>
    <property type="evidence" value="ECO:0007669"/>
    <property type="project" value="UniProtKB-KW"/>
</dbReference>
<evidence type="ECO:0000256" key="12">
    <source>
        <dbReference type="ARBA" id="ARBA00049515"/>
    </source>
</evidence>
<dbReference type="InterPro" id="IPR012947">
    <property type="entry name" value="tRNA_SAD"/>
</dbReference>
<evidence type="ECO:0000256" key="3">
    <source>
        <dbReference type="ARBA" id="ARBA00022555"/>
    </source>
</evidence>
<feature type="binding site" evidence="13">
    <location>
        <position position="334"/>
    </location>
    <ligand>
        <name>Zn(2+)</name>
        <dbReference type="ChEBI" id="CHEBI:29105"/>
        <note>catalytic</note>
    </ligand>
</feature>
<comment type="subunit">
    <text evidence="13">Homodimer.</text>
</comment>
<dbReference type="FunFam" id="3.30.54.20:FF:000002">
    <property type="entry name" value="Threonine--tRNA ligase"/>
    <property type="match status" value="1"/>
</dbReference>
<dbReference type="KEGG" id="wgl:WIGMOR_0085"/>
<dbReference type="GO" id="GO:0005524">
    <property type="term" value="F:ATP binding"/>
    <property type="evidence" value="ECO:0007669"/>
    <property type="project" value="UniProtKB-UniRule"/>
</dbReference>
<keyword evidence="5 13" id="KW-0479">Metal-binding</keyword>
<evidence type="ECO:0000256" key="8">
    <source>
        <dbReference type="ARBA" id="ARBA00022840"/>
    </source>
</evidence>
<comment type="similarity">
    <text evidence="1 13">Belongs to the class-II aminoacyl-tRNA synthetase family.</text>
</comment>
<dbReference type="SUPFAM" id="SSF81271">
    <property type="entry name" value="TGS-like"/>
    <property type="match status" value="1"/>
</dbReference>
<dbReference type="CDD" id="cd00771">
    <property type="entry name" value="ThrRS_core"/>
    <property type="match status" value="1"/>
</dbReference>
<dbReference type="HOGENOM" id="CLU_008554_0_1_6"/>
<evidence type="ECO:0000256" key="1">
    <source>
        <dbReference type="ARBA" id="ARBA00008226"/>
    </source>
</evidence>
<keyword evidence="17" id="KW-1185">Reference proteome</keyword>
<gene>
    <name evidence="13 16" type="primary">thrS</name>
    <name evidence="16" type="ORF">WIGMOR_0085</name>
</gene>
<dbReference type="InterPro" id="IPR036621">
    <property type="entry name" value="Anticodon-bd_dom_sf"/>
</dbReference>
<reference evidence="16 17" key="1">
    <citation type="journal article" date="2012" name="MBio">
        <title>Insight into the transmission biology and species-specific functional capabilities of tsetse (Diptera: glossinidae) obligate symbiont wigglesworthia.</title>
        <authorList>
            <person name="Rio R.V."/>
            <person name="Symula R.E."/>
            <person name="Wang J."/>
            <person name="Lohs C."/>
            <person name="Wu Y.N."/>
            <person name="Snyder A.K."/>
            <person name="Bjornson R.D."/>
            <person name="Oshima K."/>
            <person name="Biehl B.S."/>
            <person name="Perna N.T."/>
            <person name="Hattori M."/>
            <person name="Aksoy S."/>
        </authorList>
    </citation>
    <scope>NUCLEOTIDE SEQUENCE [LARGE SCALE GENOMIC DNA]</scope>
    <source>
        <strain evidence="16">WGM</strain>
    </source>
</reference>
<evidence type="ECO:0000256" key="5">
    <source>
        <dbReference type="ARBA" id="ARBA00022723"/>
    </source>
</evidence>
<keyword evidence="9 13" id="KW-0694">RNA-binding</keyword>
<dbReference type="FunFam" id="3.40.50.800:FF:000001">
    <property type="entry name" value="Threonine--tRNA ligase"/>
    <property type="match status" value="1"/>
</dbReference>
<evidence type="ECO:0000256" key="11">
    <source>
        <dbReference type="ARBA" id="ARBA00023146"/>
    </source>
</evidence>
<dbReference type="STRING" id="1142511.WIGMOR_0085"/>
<evidence type="ECO:0000259" key="15">
    <source>
        <dbReference type="PROSITE" id="PS51880"/>
    </source>
</evidence>